<evidence type="ECO:0000256" key="2">
    <source>
        <dbReference type="ARBA" id="ARBA00023002"/>
    </source>
</evidence>
<organism evidence="13 14">
    <name type="scientific">Ignelater luminosus</name>
    <name type="common">Cucubano</name>
    <name type="synonym">Pyrophorus luminosus</name>
    <dbReference type="NCBI Taxonomy" id="2038154"/>
    <lineage>
        <taxon>Eukaryota</taxon>
        <taxon>Metazoa</taxon>
        <taxon>Ecdysozoa</taxon>
        <taxon>Arthropoda</taxon>
        <taxon>Hexapoda</taxon>
        <taxon>Insecta</taxon>
        <taxon>Pterygota</taxon>
        <taxon>Neoptera</taxon>
        <taxon>Endopterygota</taxon>
        <taxon>Coleoptera</taxon>
        <taxon>Polyphaga</taxon>
        <taxon>Elateriformia</taxon>
        <taxon>Elateroidea</taxon>
        <taxon>Elateridae</taxon>
        <taxon>Agrypninae</taxon>
        <taxon>Pyrophorini</taxon>
        <taxon>Ignelater</taxon>
    </lineage>
</organism>
<evidence type="ECO:0000313" key="13">
    <source>
        <dbReference type="EMBL" id="KAF2879363.1"/>
    </source>
</evidence>
<evidence type="ECO:0000256" key="9">
    <source>
        <dbReference type="ARBA" id="ARBA00047423"/>
    </source>
</evidence>
<dbReference type="PANTHER" id="PTHR22604:SF105">
    <property type="entry name" value="TRANS-1,2-DIHYDROBENZENE-1,2-DIOL DEHYDROGENASE"/>
    <property type="match status" value="1"/>
</dbReference>
<evidence type="ECO:0000256" key="10">
    <source>
        <dbReference type="ARBA" id="ARBA00049233"/>
    </source>
</evidence>
<reference evidence="13" key="1">
    <citation type="submission" date="2019-08" db="EMBL/GenBank/DDBJ databases">
        <title>The genome of the North American firefly Photinus pyralis.</title>
        <authorList>
            <consortium name="Photinus pyralis genome working group"/>
            <person name="Fallon T.R."/>
            <person name="Sander Lower S.E."/>
            <person name="Weng J.-K."/>
        </authorList>
    </citation>
    <scope>NUCLEOTIDE SEQUENCE</scope>
    <source>
        <strain evidence="13">TRF0915ILg1</strain>
        <tissue evidence="13">Whole body</tissue>
    </source>
</reference>
<evidence type="ECO:0000256" key="7">
    <source>
        <dbReference type="ARBA" id="ARBA00042988"/>
    </source>
</evidence>
<evidence type="ECO:0000259" key="11">
    <source>
        <dbReference type="Pfam" id="PF01408"/>
    </source>
</evidence>
<evidence type="ECO:0000256" key="4">
    <source>
        <dbReference type="ARBA" id="ARBA00038984"/>
    </source>
</evidence>
<dbReference type="EC" id="1.3.1.20" evidence="3"/>
<dbReference type="Gene3D" id="3.30.360.10">
    <property type="entry name" value="Dihydrodipicolinate Reductase, domain 2"/>
    <property type="match status" value="1"/>
</dbReference>
<dbReference type="EMBL" id="VTPC01091186">
    <property type="protein sequence ID" value="KAF2879363.1"/>
    <property type="molecule type" value="Genomic_DNA"/>
</dbReference>
<dbReference type="InterPro" id="IPR036291">
    <property type="entry name" value="NAD(P)-bd_dom_sf"/>
</dbReference>
<evidence type="ECO:0000256" key="8">
    <source>
        <dbReference type="ARBA" id="ARBA00043025"/>
    </source>
</evidence>
<dbReference type="Proteomes" id="UP000801492">
    <property type="component" value="Unassembled WGS sequence"/>
</dbReference>
<protein>
    <recommendedName>
        <fullName evidence="5">Trans-1,2-dihydrobenzene-1,2-diol dehydrogenase</fullName>
        <ecNumber evidence="4">1.1.1.179</ecNumber>
        <ecNumber evidence="3">1.3.1.20</ecNumber>
    </recommendedName>
    <alternativeName>
        <fullName evidence="8">D-xylose 1-dehydrogenase</fullName>
    </alternativeName>
    <alternativeName>
        <fullName evidence="7">D-xylose-NADP dehydrogenase</fullName>
    </alternativeName>
    <alternativeName>
        <fullName evidence="6">Dimeric dihydrodiol dehydrogenase</fullName>
    </alternativeName>
</protein>
<dbReference type="InterPro" id="IPR055170">
    <property type="entry name" value="GFO_IDH_MocA-like_dom"/>
</dbReference>
<accession>A0A8K0C7D1</accession>
<name>A0A8K0C7D1_IGNLU</name>
<proteinExistence type="inferred from homology"/>
<evidence type="ECO:0000313" key="14">
    <source>
        <dbReference type="Proteomes" id="UP000801492"/>
    </source>
</evidence>
<comment type="catalytic activity">
    <reaction evidence="10">
        <text>D-xylose + NADP(+) = D-xylono-1,5-lactone + NADPH + H(+)</text>
        <dbReference type="Rhea" id="RHEA:22000"/>
        <dbReference type="ChEBI" id="CHEBI:15378"/>
        <dbReference type="ChEBI" id="CHEBI:15867"/>
        <dbReference type="ChEBI" id="CHEBI:53455"/>
        <dbReference type="ChEBI" id="CHEBI:57783"/>
        <dbReference type="ChEBI" id="CHEBI:58349"/>
        <dbReference type="EC" id="1.1.1.179"/>
    </reaction>
</comment>
<dbReference type="Pfam" id="PF22725">
    <property type="entry name" value="GFO_IDH_MocA_C3"/>
    <property type="match status" value="1"/>
</dbReference>
<evidence type="ECO:0000259" key="12">
    <source>
        <dbReference type="Pfam" id="PF22725"/>
    </source>
</evidence>
<evidence type="ECO:0000256" key="1">
    <source>
        <dbReference type="ARBA" id="ARBA00010928"/>
    </source>
</evidence>
<feature type="domain" description="GFO/IDH/MocA-like oxidoreductase" evidence="12">
    <location>
        <begin position="133"/>
        <end position="247"/>
    </location>
</feature>
<dbReference type="OrthoDB" id="2129491at2759"/>
<dbReference type="AlphaFoldDB" id="A0A8K0C7D1"/>
<dbReference type="InterPro" id="IPR050984">
    <property type="entry name" value="Gfo/Idh/MocA_domain"/>
</dbReference>
<comment type="catalytic activity">
    <reaction evidence="9">
        <text>(1R,2R)-1,2-dihydrobenzene-1,2-diol + NADP(+) = catechol + NADPH + H(+)</text>
        <dbReference type="Rhea" id="RHEA:16729"/>
        <dbReference type="ChEBI" id="CHEBI:10702"/>
        <dbReference type="ChEBI" id="CHEBI:15378"/>
        <dbReference type="ChEBI" id="CHEBI:18135"/>
        <dbReference type="ChEBI" id="CHEBI:57783"/>
        <dbReference type="ChEBI" id="CHEBI:58349"/>
        <dbReference type="EC" id="1.3.1.20"/>
    </reaction>
</comment>
<dbReference type="GO" id="GO:0000166">
    <property type="term" value="F:nucleotide binding"/>
    <property type="evidence" value="ECO:0007669"/>
    <property type="project" value="InterPro"/>
</dbReference>
<dbReference type="EC" id="1.1.1.179" evidence="4"/>
<dbReference type="GO" id="GO:0047115">
    <property type="term" value="F:trans-1,2-dihydrobenzene-1,2-diol dehydrogenase activity"/>
    <property type="evidence" value="ECO:0007669"/>
    <property type="project" value="UniProtKB-EC"/>
</dbReference>
<comment type="caution">
    <text evidence="13">The sequence shown here is derived from an EMBL/GenBank/DDBJ whole genome shotgun (WGS) entry which is preliminary data.</text>
</comment>
<dbReference type="Pfam" id="PF01408">
    <property type="entry name" value="GFO_IDH_MocA"/>
    <property type="match status" value="1"/>
</dbReference>
<keyword evidence="14" id="KW-1185">Reference proteome</keyword>
<comment type="similarity">
    <text evidence="1">Belongs to the Gfo/Idh/MocA family.</text>
</comment>
<dbReference type="InterPro" id="IPR000683">
    <property type="entry name" value="Gfo/Idh/MocA-like_OxRdtase_N"/>
</dbReference>
<evidence type="ECO:0000256" key="6">
    <source>
        <dbReference type="ARBA" id="ARBA00042926"/>
    </source>
</evidence>
<dbReference type="SUPFAM" id="SSF51735">
    <property type="entry name" value="NAD(P)-binding Rossmann-fold domains"/>
    <property type="match status" value="1"/>
</dbReference>
<gene>
    <name evidence="13" type="ORF">ILUMI_26810</name>
</gene>
<dbReference type="Gene3D" id="3.40.50.720">
    <property type="entry name" value="NAD(P)-binding Rossmann-like Domain"/>
    <property type="match status" value="1"/>
</dbReference>
<evidence type="ECO:0000256" key="3">
    <source>
        <dbReference type="ARBA" id="ARBA00038853"/>
    </source>
</evidence>
<keyword evidence="2" id="KW-0560">Oxidoreductase</keyword>
<dbReference type="SUPFAM" id="SSF55347">
    <property type="entry name" value="Glyceraldehyde-3-phosphate dehydrogenase-like, C-terminal domain"/>
    <property type="match status" value="1"/>
</dbReference>
<feature type="domain" description="Gfo/Idh/MocA-like oxidoreductase N-terminal" evidence="11">
    <location>
        <begin position="3"/>
        <end position="121"/>
    </location>
</feature>
<sequence length="340" mass="37365">MALRWGIVSAGKISHDFAAALKTHPTEKHQITAVAARSYASAKEFANNHGIEKAYEGYESLAKDPNVDVAYIGVLNPQHLPVAKLLLDHGKHVLCEKPLTINKKETKELIEYAKQKKLFLMEAIWSRCFPVYDELRKIIEAGTIGDVLQVTVDFGFPLDHVDRVNVLELGGSATLDIGVYVLQFSQYVYRGLSPVSVLPWGHLNKHGTDDRASAILTYPGGRFSMLSVNTCAQLSNTAVVCGTKGMITIPTFWCPNTLTIKPTGGSDFSEETLKFDFPASSAKYNYNNSVGLSYEAEEVRKCIQQGLLESPKVSHADSLELADLMDKLRKAAGTVFPQDG</sequence>
<evidence type="ECO:0000256" key="5">
    <source>
        <dbReference type="ARBA" id="ARBA00040603"/>
    </source>
</evidence>
<dbReference type="GO" id="GO:0047837">
    <property type="term" value="F:D-xylose 1-dehydrogenase (NADP+) activity"/>
    <property type="evidence" value="ECO:0007669"/>
    <property type="project" value="UniProtKB-EC"/>
</dbReference>
<dbReference type="PANTHER" id="PTHR22604">
    <property type="entry name" value="OXIDOREDUCTASES"/>
    <property type="match status" value="1"/>
</dbReference>